<dbReference type="AlphaFoldDB" id="A0A7Y7IW34"/>
<dbReference type="EMBL" id="JABXXP010000175">
    <property type="protein sequence ID" value="NVN11436.1"/>
    <property type="molecule type" value="Genomic_DNA"/>
</dbReference>
<proteinExistence type="predicted"/>
<organism evidence="1 2">
    <name type="scientific">Nguyenibacter vanlangensis</name>
    <dbReference type="NCBI Taxonomy" id="1216886"/>
    <lineage>
        <taxon>Bacteria</taxon>
        <taxon>Pseudomonadati</taxon>
        <taxon>Pseudomonadota</taxon>
        <taxon>Alphaproteobacteria</taxon>
        <taxon>Acetobacterales</taxon>
        <taxon>Acetobacteraceae</taxon>
        <taxon>Nguyenibacter</taxon>
    </lineage>
</organism>
<reference evidence="1 2" key="1">
    <citation type="submission" date="2020-06" db="EMBL/GenBank/DDBJ databases">
        <title>Description of novel acetic acid bacteria.</title>
        <authorList>
            <person name="Sombolestani A."/>
        </authorList>
    </citation>
    <scope>NUCLEOTIDE SEQUENCE [LARGE SCALE GENOMIC DNA]</scope>
    <source>
        <strain evidence="1 2">LMG 31431</strain>
    </source>
</reference>
<name>A0A7Y7IW34_9PROT</name>
<evidence type="ECO:0000313" key="1">
    <source>
        <dbReference type="EMBL" id="NVN11436.1"/>
    </source>
</evidence>
<evidence type="ECO:0000313" key="2">
    <source>
        <dbReference type="Proteomes" id="UP000534870"/>
    </source>
</evidence>
<feature type="non-terminal residue" evidence="1">
    <location>
        <position position="49"/>
    </location>
</feature>
<dbReference type="Proteomes" id="UP000534870">
    <property type="component" value="Unassembled WGS sequence"/>
</dbReference>
<comment type="caution">
    <text evidence="1">The sequence shown here is derived from an EMBL/GenBank/DDBJ whole genome shotgun (WGS) entry which is preliminary data.</text>
</comment>
<accession>A0A7Y7IW34</accession>
<gene>
    <name evidence="1" type="ORF">HUK84_09920</name>
</gene>
<sequence length="49" mass="5099">MVSPILVIGQSGQLATALAMAGRPGLHRLGRPAIDFDRPETLDAALETA</sequence>
<protein>
    <submittedName>
        <fullName evidence="1">NAD(P)-dependent oxidoreductase</fullName>
    </submittedName>
</protein>